<gene>
    <name evidence="6" type="ORF">SAMN05421830_10249</name>
</gene>
<dbReference type="SMART" id="SM00984">
    <property type="entry name" value="UDPG_MGDP_dh_C"/>
    <property type="match status" value="1"/>
</dbReference>
<dbReference type="Gene3D" id="3.40.50.720">
    <property type="entry name" value="NAD(P)-binding Rossmann-like Domain"/>
    <property type="match status" value="2"/>
</dbReference>
<comment type="similarity">
    <text evidence="1 4">Belongs to the UDP-glucose/GDP-mannose dehydrogenase family.</text>
</comment>
<evidence type="ECO:0000313" key="7">
    <source>
        <dbReference type="Proteomes" id="UP000199581"/>
    </source>
</evidence>
<dbReference type="Pfam" id="PF00984">
    <property type="entry name" value="UDPG_MGDP_dh"/>
    <property type="match status" value="1"/>
</dbReference>
<keyword evidence="7" id="KW-1185">Reference proteome</keyword>
<feature type="domain" description="UDP-glucose/GDP-mannose dehydrogenase C-terminal" evidence="5">
    <location>
        <begin position="322"/>
        <end position="424"/>
    </location>
</feature>
<sequence length="436" mass="47548">MITFEDIASGASEVAVVGLGYVGLPLAVALGDHFKVIGFDISRPRIEELQSGRDSTREVEPEKLARARVEYTDDPARLAMAGIIVVAVPTPIDGNRKPDLRPVVGATATVGAHMRKGCIIVYESTVYPGLTEEICVPLLEEKSGLTCGRDFTVGYSPERINPGDKVHTLESIVKVVAGQDQPTADLLARFYASIVKAGVHRASSIKVAEAAKVIENTQRDLNIALMNELALIFDRMSIDTNEVLEAAGTKWNFLPFRPGLVGGHCIGVDPYYLTFKAESIGFHPQVILAGRRINDGMGKFIAEKTIKAMIDAGCLIKGARVGLLGLTFKENVPDLRNSRVEDIIHELSDYHVDVLVHDPLADAREAKEEYGVDLLPLPELRQLDALILAVSHAEFAQLDAGRIAAMFKNPAGGIVIDVKGFLDRDALSREFKYWRL</sequence>
<evidence type="ECO:0000256" key="4">
    <source>
        <dbReference type="PIRNR" id="PIRNR000124"/>
    </source>
</evidence>
<dbReference type="GO" id="GO:0016628">
    <property type="term" value="F:oxidoreductase activity, acting on the CH-CH group of donors, NAD or NADP as acceptor"/>
    <property type="evidence" value="ECO:0007669"/>
    <property type="project" value="InterPro"/>
</dbReference>
<dbReference type="Pfam" id="PF03721">
    <property type="entry name" value="UDPG_MGDP_dh_N"/>
    <property type="match status" value="1"/>
</dbReference>
<dbReference type="RefSeq" id="WP_092189652.1">
    <property type="nucleotide sequence ID" value="NZ_FOTO01000002.1"/>
</dbReference>
<comment type="caution">
    <text evidence="6">The sequence shown here is derived from an EMBL/GenBank/DDBJ whole genome shotgun (WGS) entry which is preliminary data.</text>
</comment>
<dbReference type="InterPro" id="IPR014026">
    <property type="entry name" value="UDP-Glc/GDP-Man_DH_dimer"/>
</dbReference>
<dbReference type="SUPFAM" id="SSF51735">
    <property type="entry name" value="NAD(P)-binding Rossmann-fold domains"/>
    <property type="match status" value="1"/>
</dbReference>
<dbReference type="PANTHER" id="PTHR43491">
    <property type="entry name" value="UDP-N-ACETYL-D-MANNOSAMINE DEHYDROGENASE"/>
    <property type="match status" value="1"/>
</dbReference>
<dbReference type="GO" id="GO:0016616">
    <property type="term" value="F:oxidoreductase activity, acting on the CH-OH group of donors, NAD or NADP as acceptor"/>
    <property type="evidence" value="ECO:0007669"/>
    <property type="project" value="InterPro"/>
</dbReference>
<dbReference type="NCBIfam" id="TIGR03026">
    <property type="entry name" value="NDP-sugDHase"/>
    <property type="match status" value="1"/>
</dbReference>
<evidence type="ECO:0000256" key="2">
    <source>
        <dbReference type="ARBA" id="ARBA00023002"/>
    </source>
</evidence>
<proteinExistence type="inferred from homology"/>
<dbReference type="GO" id="GO:0051287">
    <property type="term" value="F:NAD binding"/>
    <property type="evidence" value="ECO:0007669"/>
    <property type="project" value="InterPro"/>
</dbReference>
<dbReference type="SUPFAM" id="SSF52413">
    <property type="entry name" value="UDP-glucose/GDP-mannose dehydrogenase C-terminal domain"/>
    <property type="match status" value="1"/>
</dbReference>
<accession>A0A8G2C0T4</accession>
<dbReference type="InterPro" id="IPR036220">
    <property type="entry name" value="UDP-Glc/GDP-Man_DH_C_sf"/>
</dbReference>
<dbReference type="InterPro" id="IPR017476">
    <property type="entry name" value="UDP-Glc/GDP-Man"/>
</dbReference>
<dbReference type="Proteomes" id="UP000199581">
    <property type="component" value="Unassembled WGS sequence"/>
</dbReference>
<dbReference type="AlphaFoldDB" id="A0A8G2C0T4"/>
<dbReference type="PIRSF" id="PIRSF500136">
    <property type="entry name" value="UDP_ManNAc_DH"/>
    <property type="match status" value="1"/>
</dbReference>
<organism evidence="6 7">
    <name type="scientific">Desulfomicrobium norvegicum (strain DSM 1741 / NCIMB 8310)</name>
    <name type="common">Desulfovibrio baculatus (strain Norway 4)</name>
    <name type="synonym">Desulfovibrio desulfuricans (strain Norway 4)</name>
    <dbReference type="NCBI Taxonomy" id="52561"/>
    <lineage>
        <taxon>Bacteria</taxon>
        <taxon>Pseudomonadati</taxon>
        <taxon>Thermodesulfobacteriota</taxon>
        <taxon>Desulfovibrionia</taxon>
        <taxon>Desulfovibrionales</taxon>
        <taxon>Desulfomicrobiaceae</taxon>
        <taxon>Desulfomicrobium</taxon>
    </lineage>
</organism>
<evidence type="ECO:0000256" key="1">
    <source>
        <dbReference type="ARBA" id="ARBA00006601"/>
    </source>
</evidence>
<dbReference type="InterPro" id="IPR008927">
    <property type="entry name" value="6-PGluconate_DH-like_C_sf"/>
</dbReference>
<dbReference type="InterPro" id="IPR001732">
    <property type="entry name" value="UDP-Glc/GDP-Man_DH_N"/>
</dbReference>
<evidence type="ECO:0000256" key="3">
    <source>
        <dbReference type="ARBA" id="ARBA00023027"/>
    </source>
</evidence>
<dbReference type="InterPro" id="IPR028359">
    <property type="entry name" value="UDP_ManNAc/GlcNAc_DH"/>
</dbReference>
<dbReference type="SUPFAM" id="SSF48179">
    <property type="entry name" value="6-phosphogluconate dehydrogenase C-terminal domain-like"/>
    <property type="match status" value="1"/>
</dbReference>
<dbReference type="GO" id="GO:0000271">
    <property type="term" value="P:polysaccharide biosynthetic process"/>
    <property type="evidence" value="ECO:0007669"/>
    <property type="project" value="InterPro"/>
</dbReference>
<evidence type="ECO:0000313" key="6">
    <source>
        <dbReference type="EMBL" id="SFL41659.1"/>
    </source>
</evidence>
<dbReference type="PIRSF" id="PIRSF000124">
    <property type="entry name" value="UDPglc_GDPman_dh"/>
    <property type="match status" value="1"/>
</dbReference>
<reference evidence="6 7" key="1">
    <citation type="submission" date="2016-10" db="EMBL/GenBank/DDBJ databases">
        <authorList>
            <person name="Varghese N."/>
            <person name="Submissions S."/>
        </authorList>
    </citation>
    <scope>NUCLEOTIDE SEQUENCE [LARGE SCALE GENOMIC DNA]</scope>
    <source>
        <strain evidence="6 7">DSM 1741</strain>
    </source>
</reference>
<name>A0A8G2C0T4_DESNO</name>
<keyword evidence="2" id="KW-0560">Oxidoreductase</keyword>
<dbReference type="InterPro" id="IPR014027">
    <property type="entry name" value="UDP-Glc/GDP-Man_DH_C"/>
</dbReference>
<keyword evidence="3" id="KW-0520">NAD</keyword>
<dbReference type="InterPro" id="IPR036291">
    <property type="entry name" value="NAD(P)-bd_dom_sf"/>
</dbReference>
<dbReference type="EMBL" id="FOTO01000002">
    <property type="protein sequence ID" value="SFL41659.1"/>
    <property type="molecule type" value="Genomic_DNA"/>
</dbReference>
<protein>
    <submittedName>
        <fullName evidence="6">UDP-N-acetyl-D-galactosamine dehydrogenase</fullName>
    </submittedName>
</protein>
<dbReference type="Pfam" id="PF03720">
    <property type="entry name" value="UDPG_MGDP_dh_C"/>
    <property type="match status" value="1"/>
</dbReference>
<dbReference type="PANTHER" id="PTHR43491:SF2">
    <property type="entry name" value="UDP-N-ACETYL-D-MANNOSAMINE DEHYDROGENASE"/>
    <property type="match status" value="1"/>
</dbReference>
<dbReference type="OrthoDB" id="9803238at2"/>
<evidence type="ECO:0000259" key="5">
    <source>
        <dbReference type="SMART" id="SM00984"/>
    </source>
</evidence>